<keyword evidence="9" id="KW-1185">Reference proteome</keyword>
<evidence type="ECO:0000256" key="5">
    <source>
        <dbReference type="SAM" id="MobiDB-lite"/>
    </source>
</evidence>
<comment type="caution">
    <text evidence="8">The sequence shown here is derived from an EMBL/GenBank/DDBJ whole genome shotgun (WGS) entry which is preliminary data.</text>
</comment>
<evidence type="ECO:0000313" key="8">
    <source>
        <dbReference type="EMBL" id="MBA9020440.1"/>
    </source>
</evidence>
<keyword evidence="3 8" id="KW-0418">Kinase</keyword>
<keyword evidence="4" id="KW-0067">ATP-binding</keyword>
<evidence type="ECO:0000256" key="2">
    <source>
        <dbReference type="ARBA" id="ARBA00022741"/>
    </source>
</evidence>
<dbReference type="Gene3D" id="3.30.200.20">
    <property type="entry name" value="Phosphorylase Kinase, domain 1"/>
    <property type="match status" value="1"/>
</dbReference>
<evidence type="ECO:0000256" key="4">
    <source>
        <dbReference type="ARBA" id="ARBA00022840"/>
    </source>
</evidence>
<reference evidence="8 9" key="1">
    <citation type="submission" date="2020-08" db="EMBL/GenBank/DDBJ databases">
        <title>Genomic Encyclopedia of Type Strains, Phase IV (KMG-IV): sequencing the most valuable type-strain genomes for metagenomic binning, comparative biology and taxonomic classification.</title>
        <authorList>
            <person name="Goeker M."/>
        </authorList>
    </citation>
    <scope>NUCLEOTIDE SEQUENCE [LARGE SCALE GENOMIC DNA]</scope>
    <source>
        <strain evidence="8 9">DSM 17455</strain>
    </source>
</reference>
<dbReference type="SUPFAM" id="SSF56112">
    <property type="entry name" value="Protein kinase-like (PK-like)"/>
    <property type="match status" value="1"/>
</dbReference>
<protein>
    <submittedName>
        <fullName evidence="8">Serine/threonine-protein kinase</fullName>
        <ecNumber evidence="8">2.7.11.1</ecNumber>
    </submittedName>
</protein>
<feature type="compositionally biased region" description="Basic and acidic residues" evidence="5">
    <location>
        <begin position="300"/>
        <end position="309"/>
    </location>
</feature>
<evidence type="ECO:0000313" key="9">
    <source>
        <dbReference type="Proteomes" id="UP000587524"/>
    </source>
</evidence>
<dbReference type="PANTHER" id="PTHR43289">
    <property type="entry name" value="MITOGEN-ACTIVATED PROTEIN KINASE KINASE KINASE 20-RELATED"/>
    <property type="match status" value="1"/>
</dbReference>
<dbReference type="InterPro" id="IPR000719">
    <property type="entry name" value="Prot_kinase_dom"/>
</dbReference>
<dbReference type="Proteomes" id="UP000587524">
    <property type="component" value="Unassembled WGS sequence"/>
</dbReference>
<keyword evidence="6" id="KW-1133">Transmembrane helix</keyword>
<feature type="domain" description="Protein kinase" evidence="7">
    <location>
        <begin position="25"/>
        <end position="281"/>
    </location>
</feature>
<keyword evidence="6" id="KW-0472">Membrane</keyword>
<dbReference type="PANTHER" id="PTHR43289:SF34">
    <property type="entry name" value="SERINE_THREONINE-PROTEIN KINASE YBDM-RELATED"/>
    <property type="match status" value="1"/>
</dbReference>
<evidence type="ECO:0000256" key="1">
    <source>
        <dbReference type="ARBA" id="ARBA00022679"/>
    </source>
</evidence>
<feature type="transmembrane region" description="Helical" evidence="6">
    <location>
        <begin position="369"/>
        <end position="389"/>
    </location>
</feature>
<organism evidence="8 9">
    <name type="scientific">Aminobacter ciceronei</name>
    <dbReference type="NCBI Taxonomy" id="150723"/>
    <lineage>
        <taxon>Bacteria</taxon>
        <taxon>Pseudomonadati</taxon>
        <taxon>Pseudomonadota</taxon>
        <taxon>Alphaproteobacteria</taxon>
        <taxon>Hyphomicrobiales</taxon>
        <taxon>Phyllobacteriaceae</taxon>
        <taxon>Aminobacter</taxon>
    </lineage>
</organism>
<accession>A0ABR6C612</accession>
<keyword evidence="2" id="KW-0547">Nucleotide-binding</keyword>
<sequence>MTPEDKTRIAPDTGVHKGVQLNGIYEIDEHIATGGMGEVYRGHNIQTGDPVAIKVVLREFARDQGILALFRKEASILNHLSNDAIVRYHVFTIDPTIGRPYLAMEFVDGQSLGERIRNGPLDTREARKMLARVASGLSVAHEAGVIHRDLSPDNIVLPGGKVEKTKIIDFGIARSANVGGGTLLGGSFAGKYSFVSPEQLGLYGGEITDQSDIYSLGLVLAAALRGKQLDMGGSPVEVIEKRRTVPDLTGIDPDLLPLLQSMLQPDPRDRPESAAAIVEWLRETGGATTPPLTLPGMPVHDQEQRKPAEAWRPPGSASSGQKSLPPEAVLPRDAPWRTAGTTGRPMPDPRQRAAPKPAPAASATKSPRGALVGAVLLAAVAALGAGAYFSGLMDGLLPGETDVTSGQEAAGGKLTPAPPVPKETVQVPAKPLPEPAPVTEAKAPAPTDIAKPKPAEPVKPIALPEPPKAAMSAADWFKAFDGGPCFYASVANVSAPSPEVEGLATSKAPFDKLSRDFASAFGNGPKVNPRMIEREQCPVADFLEAVHPDTGQGPTLQLNKDNLKVGDSLQGTLSRTGSRNVNLLLIGKDGVVYNFASLLKKSGPDAASFSMKLFPLNDQEATAPEPHLIVALASDSGIKAADIKDPELASDLFPKIRTEIEAQPNAAGIAFAYFLFDR</sequence>
<evidence type="ECO:0000256" key="3">
    <source>
        <dbReference type="ARBA" id="ARBA00022777"/>
    </source>
</evidence>
<dbReference type="Gene3D" id="1.10.510.10">
    <property type="entry name" value="Transferase(Phosphotransferase) domain 1"/>
    <property type="match status" value="1"/>
</dbReference>
<dbReference type="CDD" id="cd14014">
    <property type="entry name" value="STKc_PknB_like"/>
    <property type="match status" value="1"/>
</dbReference>
<dbReference type="Pfam" id="PF00069">
    <property type="entry name" value="Pkinase"/>
    <property type="match status" value="1"/>
</dbReference>
<dbReference type="RefSeq" id="WP_182574155.1">
    <property type="nucleotide sequence ID" value="NZ_JACJHY010000010.1"/>
</dbReference>
<evidence type="ECO:0000256" key="6">
    <source>
        <dbReference type="SAM" id="Phobius"/>
    </source>
</evidence>
<keyword evidence="1 8" id="KW-0808">Transferase</keyword>
<feature type="compositionally biased region" description="Low complexity" evidence="5">
    <location>
        <begin position="352"/>
        <end position="367"/>
    </location>
</feature>
<dbReference type="InterPro" id="IPR011009">
    <property type="entry name" value="Kinase-like_dom_sf"/>
</dbReference>
<dbReference type="EMBL" id="JACJHZ010000010">
    <property type="protein sequence ID" value="MBA9020440.1"/>
    <property type="molecule type" value="Genomic_DNA"/>
</dbReference>
<name>A0ABR6C612_9HYPH</name>
<gene>
    <name evidence="8" type="ORF">HNQ97_002442</name>
</gene>
<proteinExistence type="predicted"/>
<dbReference type="InterPro" id="IPR008266">
    <property type="entry name" value="Tyr_kinase_AS"/>
</dbReference>
<feature type="region of interest" description="Disordered" evidence="5">
    <location>
        <begin position="286"/>
        <end position="367"/>
    </location>
</feature>
<keyword evidence="6" id="KW-0812">Transmembrane</keyword>
<feature type="compositionally biased region" description="Low complexity" evidence="5">
    <location>
        <begin position="286"/>
        <end position="298"/>
    </location>
</feature>
<dbReference type="GO" id="GO:0004674">
    <property type="term" value="F:protein serine/threonine kinase activity"/>
    <property type="evidence" value="ECO:0007669"/>
    <property type="project" value="UniProtKB-EC"/>
</dbReference>
<dbReference type="PROSITE" id="PS00109">
    <property type="entry name" value="PROTEIN_KINASE_TYR"/>
    <property type="match status" value="1"/>
</dbReference>
<evidence type="ECO:0000259" key="7">
    <source>
        <dbReference type="PROSITE" id="PS50011"/>
    </source>
</evidence>
<dbReference type="PROSITE" id="PS50011">
    <property type="entry name" value="PROTEIN_KINASE_DOM"/>
    <property type="match status" value="1"/>
</dbReference>
<feature type="region of interest" description="Disordered" evidence="5">
    <location>
        <begin position="403"/>
        <end position="455"/>
    </location>
</feature>
<dbReference type="EC" id="2.7.11.1" evidence="8"/>